<protein>
    <submittedName>
        <fullName evidence="1">Uncharacterized protein</fullName>
    </submittedName>
</protein>
<reference evidence="1" key="1">
    <citation type="submission" date="2014-02" db="EMBL/GenBank/DDBJ databases">
        <title>Expanding our view of genomic diversity in Candidatus Accumulibacter clades.</title>
        <authorList>
            <person name="Skennerton C.T."/>
            <person name="Barr J.J."/>
            <person name="Slater F.R."/>
            <person name="Bond P.L."/>
            <person name="Tyson G.W."/>
        </authorList>
    </citation>
    <scope>NUCLEOTIDE SEQUENCE [LARGE SCALE GENOMIC DNA]</scope>
</reference>
<keyword evidence="2" id="KW-1185">Reference proteome</keyword>
<evidence type="ECO:0000313" key="1">
    <source>
        <dbReference type="EMBL" id="EXI65680.1"/>
    </source>
</evidence>
<evidence type="ECO:0000313" key="2">
    <source>
        <dbReference type="Proteomes" id="UP000020218"/>
    </source>
</evidence>
<dbReference type="AlphaFoldDB" id="A0A011NMK6"/>
<organism evidence="1 2">
    <name type="scientific">Candidatus Accumulibacter adjunctus</name>
    <dbReference type="NCBI Taxonomy" id="1454001"/>
    <lineage>
        <taxon>Bacteria</taxon>
        <taxon>Pseudomonadati</taxon>
        <taxon>Pseudomonadota</taxon>
        <taxon>Betaproteobacteria</taxon>
        <taxon>Candidatus Accumulibacter</taxon>
    </lineage>
</organism>
<accession>A0A011NMK6</accession>
<dbReference type="EMBL" id="JFAX01000020">
    <property type="protein sequence ID" value="EXI65680.1"/>
    <property type="molecule type" value="Genomic_DNA"/>
</dbReference>
<name>A0A011NMK6_9PROT</name>
<proteinExistence type="predicted"/>
<dbReference type="STRING" id="1454001.AW08_03051"/>
<gene>
    <name evidence="1" type="ORF">AW08_03051</name>
</gene>
<sequence length="58" mass="5626">MVEASAAAFAVALGADADAAQARPQAGFEGCGQKATYVTVCPLGSPGCVAVSGRNLAQ</sequence>
<dbReference type="PATRIC" id="fig|1454001.3.peg.3096"/>
<comment type="caution">
    <text evidence="1">The sequence shown here is derived from an EMBL/GenBank/DDBJ whole genome shotgun (WGS) entry which is preliminary data.</text>
</comment>
<dbReference type="Proteomes" id="UP000020218">
    <property type="component" value="Unassembled WGS sequence"/>
</dbReference>